<dbReference type="RefSeq" id="WP_090092730.1">
    <property type="nucleotide sequence ID" value="NZ_FOMG01000022.1"/>
</dbReference>
<evidence type="ECO:0000256" key="11">
    <source>
        <dbReference type="PIRSR" id="PIRSR001399-3"/>
    </source>
</evidence>
<evidence type="ECO:0000256" key="7">
    <source>
        <dbReference type="ARBA" id="ARBA00023239"/>
    </source>
</evidence>
<evidence type="ECO:0000256" key="10">
    <source>
        <dbReference type="PIRSR" id="PIRSR001399-2"/>
    </source>
</evidence>
<feature type="active site" description="Proton donor" evidence="8 9">
    <location>
        <position position="100"/>
    </location>
</feature>
<dbReference type="GO" id="GO:0003855">
    <property type="term" value="F:3-dehydroquinate dehydratase activity"/>
    <property type="evidence" value="ECO:0007669"/>
    <property type="project" value="UniProtKB-UniRule"/>
</dbReference>
<feature type="binding site" evidence="8 10">
    <location>
        <position position="87"/>
    </location>
    <ligand>
        <name>substrate</name>
    </ligand>
</feature>
<dbReference type="GO" id="GO:0008652">
    <property type="term" value="P:amino acid biosynthetic process"/>
    <property type="evidence" value="ECO:0007669"/>
    <property type="project" value="UniProtKB-KW"/>
</dbReference>
<comment type="similarity">
    <text evidence="3 8">Belongs to the type-II 3-dehydroquinase family.</text>
</comment>
<evidence type="ECO:0000256" key="9">
    <source>
        <dbReference type="PIRSR" id="PIRSR001399-1"/>
    </source>
</evidence>
<comment type="catalytic activity">
    <reaction evidence="1 8">
        <text>3-dehydroquinate = 3-dehydroshikimate + H2O</text>
        <dbReference type="Rhea" id="RHEA:21096"/>
        <dbReference type="ChEBI" id="CHEBI:15377"/>
        <dbReference type="ChEBI" id="CHEBI:16630"/>
        <dbReference type="ChEBI" id="CHEBI:32364"/>
        <dbReference type="EC" id="4.2.1.10"/>
    </reaction>
</comment>
<evidence type="ECO:0000256" key="8">
    <source>
        <dbReference type="HAMAP-Rule" id="MF_00169"/>
    </source>
</evidence>
<dbReference type="EC" id="4.2.1.10" evidence="5 8"/>
<evidence type="ECO:0000256" key="2">
    <source>
        <dbReference type="ARBA" id="ARBA00004902"/>
    </source>
</evidence>
<dbReference type="Proteomes" id="UP000199263">
    <property type="component" value="Unassembled WGS sequence"/>
</dbReference>
<dbReference type="AlphaFoldDB" id="A0A1I1Q009"/>
<comment type="pathway">
    <text evidence="2 8">Metabolic intermediate biosynthesis; chorismate biosynthesis; chorismate from D-erythrose 4-phosphate and phosphoenolpyruvate: step 3/7.</text>
</comment>
<sequence length="146" mass="16355">MKIMVINGPNLNMIGVREKGVYGTKSFEDICKYINTEGEKRGHEITLFQSNCEGEIIDELQKAYLEKYDGIIINPGAYTHYSYAIHDAIKGINIDTVEVHLSNVHAREDFRKKSVTAPACIGQMCGFGEHGYILAMKALELKNLAE</sequence>
<comment type="subunit">
    <text evidence="4 8">Homododecamer.</text>
</comment>
<dbReference type="NCBIfam" id="TIGR01088">
    <property type="entry name" value="aroQ"/>
    <property type="match status" value="1"/>
</dbReference>
<dbReference type="UniPathway" id="UPA00053">
    <property type="reaction ID" value="UER00086"/>
</dbReference>
<evidence type="ECO:0000313" key="12">
    <source>
        <dbReference type="EMBL" id="SFD15491.1"/>
    </source>
</evidence>
<dbReference type="OrthoDB" id="9790793at2"/>
<dbReference type="PIRSF" id="PIRSF001399">
    <property type="entry name" value="DHquinase_II"/>
    <property type="match status" value="1"/>
</dbReference>
<dbReference type="PANTHER" id="PTHR21272">
    <property type="entry name" value="CATABOLIC 3-DEHYDROQUINASE"/>
    <property type="match status" value="1"/>
</dbReference>
<feature type="binding site" evidence="8 10">
    <location>
        <position position="80"/>
    </location>
    <ligand>
        <name>substrate</name>
    </ligand>
</feature>
<feature type="binding site" evidence="8 10">
    <location>
        <position position="74"/>
    </location>
    <ligand>
        <name>substrate</name>
    </ligand>
</feature>
<evidence type="ECO:0000256" key="5">
    <source>
        <dbReference type="ARBA" id="ARBA00012060"/>
    </source>
</evidence>
<dbReference type="STRING" id="119641.SAMN05421842_12233"/>
<dbReference type="PANTHER" id="PTHR21272:SF3">
    <property type="entry name" value="CATABOLIC 3-DEHYDROQUINASE"/>
    <property type="match status" value="1"/>
</dbReference>
<dbReference type="EMBL" id="FOMG01000022">
    <property type="protein sequence ID" value="SFD15491.1"/>
    <property type="molecule type" value="Genomic_DNA"/>
</dbReference>
<feature type="binding site" evidence="8 10">
    <location>
        <position position="111"/>
    </location>
    <ligand>
        <name>substrate</name>
    </ligand>
</feature>
<keyword evidence="6 8" id="KW-0057">Aromatic amino acid biosynthesis</keyword>
<evidence type="ECO:0000313" key="13">
    <source>
        <dbReference type="Proteomes" id="UP000199263"/>
    </source>
</evidence>
<evidence type="ECO:0000256" key="3">
    <source>
        <dbReference type="ARBA" id="ARBA00011037"/>
    </source>
</evidence>
<dbReference type="NCBIfam" id="NF003806">
    <property type="entry name" value="PRK05395.1-3"/>
    <property type="match status" value="1"/>
</dbReference>
<gene>
    <name evidence="8" type="primary">aroQ</name>
    <name evidence="12" type="ORF">SAMN05421842_12233</name>
</gene>
<proteinExistence type="inferred from homology"/>
<name>A0A1I1Q009_9CLOT</name>
<feature type="binding site" evidence="8 10">
    <location>
        <begin position="101"/>
        <end position="102"/>
    </location>
    <ligand>
        <name>substrate</name>
    </ligand>
</feature>
<feature type="active site" description="Proton acceptor" evidence="8 9">
    <location>
        <position position="22"/>
    </location>
</feature>
<keyword evidence="13" id="KW-1185">Reference proteome</keyword>
<accession>A0A1I1Q009</accession>
<dbReference type="InterPro" id="IPR036441">
    <property type="entry name" value="DHquinase_II_sf"/>
</dbReference>
<evidence type="ECO:0000256" key="6">
    <source>
        <dbReference type="ARBA" id="ARBA00023141"/>
    </source>
</evidence>
<comment type="function">
    <text evidence="8">Catalyzes a trans-dehydration via an enolate intermediate.</text>
</comment>
<dbReference type="GO" id="GO:0009423">
    <property type="term" value="P:chorismate biosynthetic process"/>
    <property type="evidence" value="ECO:0007669"/>
    <property type="project" value="UniProtKB-UniRule"/>
</dbReference>
<dbReference type="NCBIfam" id="NF003805">
    <property type="entry name" value="PRK05395.1-2"/>
    <property type="match status" value="1"/>
</dbReference>
<dbReference type="SUPFAM" id="SSF52304">
    <property type="entry name" value="Type II 3-dehydroquinate dehydratase"/>
    <property type="match status" value="1"/>
</dbReference>
<dbReference type="CDD" id="cd00466">
    <property type="entry name" value="DHQase_II"/>
    <property type="match status" value="1"/>
</dbReference>
<keyword evidence="7 8" id="KW-0456">Lyase</keyword>
<organism evidence="12 13">
    <name type="scientific">Clostridium uliginosum</name>
    <dbReference type="NCBI Taxonomy" id="119641"/>
    <lineage>
        <taxon>Bacteria</taxon>
        <taxon>Bacillati</taxon>
        <taxon>Bacillota</taxon>
        <taxon>Clostridia</taxon>
        <taxon>Eubacteriales</taxon>
        <taxon>Clostridiaceae</taxon>
        <taxon>Clostridium</taxon>
    </lineage>
</organism>
<evidence type="ECO:0000256" key="4">
    <source>
        <dbReference type="ARBA" id="ARBA00011193"/>
    </source>
</evidence>
<dbReference type="NCBIfam" id="NF003807">
    <property type="entry name" value="PRK05395.1-4"/>
    <property type="match status" value="1"/>
</dbReference>
<keyword evidence="8" id="KW-0028">Amino-acid biosynthesis</keyword>
<dbReference type="Pfam" id="PF01220">
    <property type="entry name" value="DHquinase_II"/>
    <property type="match status" value="1"/>
</dbReference>
<dbReference type="Gene3D" id="3.40.50.9100">
    <property type="entry name" value="Dehydroquinase, class II"/>
    <property type="match status" value="1"/>
</dbReference>
<reference evidence="12 13" key="1">
    <citation type="submission" date="2016-10" db="EMBL/GenBank/DDBJ databases">
        <authorList>
            <person name="de Groot N.N."/>
        </authorList>
    </citation>
    <scope>NUCLEOTIDE SEQUENCE [LARGE SCALE GENOMIC DNA]</scope>
    <source>
        <strain evidence="12 13">DSM 12992</strain>
    </source>
</reference>
<protein>
    <recommendedName>
        <fullName evidence="5 8">3-dehydroquinate dehydratase</fullName>
        <shortName evidence="8">3-dehydroquinase</shortName>
        <ecNumber evidence="5 8">4.2.1.10</ecNumber>
    </recommendedName>
    <alternativeName>
        <fullName evidence="8">Type II DHQase</fullName>
    </alternativeName>
</protein>
<dbReference type="HAMAP" id="MF_00169">
    <property type="entry name" value="AroQ"/>
    <property type="match status" value="1"/>
</dbReference>
<evidence type="ECO:0000256" key="1">
    <source>
        <dbReference type="ARBA" id="ARBA00001864"/>
    </source>
</evidence>
<dbReference type="InterPro" id="IPR001874">
    <property type="entry name" value="DHquinase_II"/>
</dbReference>
<dbReference type="GO" id="GO:0009073">
    <property type="term" value="P:aromatic amino acid family biosynthetic process"/>
    <property type="evidence" value="ECO:0007669"/>
    <property type="project" value="UniProtKB-KW"/>
</dbReference>
<feature type="site" description="Transition state stabilizer" evidence="8 11">
    <location>
        <position position="17"/>
    </location>
</feature>
<dbReference type="GO" id="GO:0019631">
    <property type="term" value="P:quinate catabolic process"/>
    <property type="evidence" value="ECO:0007669"/>
    <property type="project" value="TreeGrafter"/>
</dbReference>